<feature type="signal peptide" evidence="7">
    <location>
        <begin position="1"/>
        <end position="18"/>
    </location>
</feature>
<dbReference type="EMBL" id="JOWA01000132">
    <property type="protein sequence ID" value="KEZ40056.1"/>
    <property type="molecule type" value="Genomic_DNA"/>
</dbReference>
<name>A0A084FY94_PSEDA</name>
<dbReference type="KEGG" id="sapo:SAPIO_CDS9060"/>
<sequence length="295" mass="30181">MKVSSAVLLALIAGEGSGQGVTTRILPVGGVADGCDASSDGTFQFAVIDLDGHAQEGTLALKKRDDCKTNGQLIVKLKDGVLKDLLGRTGYISSSFQLQFDDPPQSGSLITAGFSICNNGSLALGPSTVFYQCPSGTFNNIYDRKAAPQCGPIHIQAVACDDSEGDKAQDDAVSTVGVDNVPTTLVTVQKGASDVKTQTPIAICQIGDGQVQAHTTPCTALTPVATSESAAVQTVTETVTEVINVCGTQEPTQKPTPMAPFVTSGAHRRAAALIAPPFLAAAAGTGVAYGICVIL</sequence>
<evidence type="ECO:0000256" key="5">
    <source>
        <dbReference type="ARBA" id="ARBA00022737"/>
    </source>
</evidence>
<proteinExistence type="inferred from homology"/>
<feature type="domain" description="Cell wall mannoprotein PIR1-like C-terminal" evidence="8">
    <location>
        <begin position="80"/>
        <end position="153"/>
    </location>
</feature>
<evidence type="ECO:0000256" key="7">
    <source>
        <dbReference type="SAM" id="SignalP"/>
    </source>
</evidence>
<comment type="similarity">
    <text evidence="6">Belongs to the PIR protein family.</text>
</comment>
<evidence type="ECO:0000256" key="1">
    <source>
        <dbReference type="ARBA" id="ARBA00004191"/>
    </source>
</evidence>
<dbReference type="Pfam" id="PF22799">
    <property type="entry name" value="PIR1-like_C"/>
    <property type="match status" value="1"/>
</dbReference>
<feature type="chain" id="PRO_5001775048" description="Cell wall mannoprotein PIR1-like C-terminal domain-containing protein" evidence="7">
    <location>
        <begin position="19"/>
        <end position="295"/>
    </location>
</feature>
<accession>A0A084FY94</accession>
<evidence type="ECO:0000256" key="3">
    <source>
        <dbReference type="ARBA" id="ARBA00022525"/>
    </source>
</evidence>
<dbReference type="Proteomes" id="UP000028545">
    <property type="component" value="Unassembled WGS sequence"/>
</dbReference>
<evidence type="ECO:0000256" key="4">
    <source>
        <dbReference type="ARBA" id="ARBA00022729"/>
    </source>
</evidence>
<keyword evidence="3" id="KW-0964">Secreted</keyword>
<dbReference type="AlphaFoldDB" id="A0A084FY94"/>
<dbReference type="HOGENOM" id="CLU_049782_1_1_1"/>
<dbReference type="RefSeq" id="XP_016639855.1">
    <property type="nucleotide sequence ID" value="XM_016790552.1"/>
</dbReference>
<dbReference type="InterPro" id="IPR051153">
    <property type="entry name" value="Yeast_CWMannoprotein_PIR"/>
</dbReference>
<gene>
    <name evidence="9" type="ORF">SAPIO_CDS9060</name>
</gene>
<keyword evidence="2" id="KW-0134">Cell wall</keyword>
<dbReference type="InterPro" id="IPR054508">
    <property type="entry name" value="PIR1-like_C"/>
</dbReference>
<dbReference type="GeneID" id="27728132"/>
<evidence type="ECO:0000259" key="8">
    <source>
        <dbReference type="Pfam" id="PF22799"/>
    </source>
</evidence>
<dbReference type="GO" id="GO:0009277">
    <property type="term" value="C:fungal-type cell wall"/>
    <property type="evidence" value="ECO:0007669"/>
    <property type="project" value="TreeGrafter"/>
</dbReference>
<organism evidence="9 10">
    <name type="scientific">Pseudallescheria apiosperma</name>
    <name type="common">Scedosporium apiospermum</name>
    <dbReference type="NCBI Taxonomy" id="563466"/>
    <lineage>
        <taxon>Eukaryota</taxon>
        <taxon>Fungi</taxon>
        <taxon>Dikarya</taxon>
        <taxon>Ascomycota</taxon>
        <taxon>Pezizomycotina</taxon>
        <taxon>Sordariomycetes</taxon>
        <taxon>Hypocreomycetidae</taxon>
        <taxon>Microascales</taxon>
        <taxon>Microascaceae</taxon>
        <taxon>Scedosporium</taxon>
    </lineage>
</organism>
<evidence type="ECO:0000313" key="10">
    <source>
        <dbReference type="Proteomes" id="UP000028545"/>
    </source>
</evidence>
<reference evidence="9 10" key="1">
    <citation type="journal article" date="2014" name="Genome Announc.">
        <title>Draft genome sequence of the pathogenic fungus Scedosporium apiospermum.</title>
        <authorList>
            <person name="Vandeputte P."/>
            <person name="Ghamrawi S."/>
            <person name="Rechenmann M."/>
            <person name="Iltis A."/>
            <person name="Giraud S."/>
            <person name="Fleury M."/>
            <person name="Thornton C."/>
            <person name="Delhaes L."/>
            <person name="Meyer W."/>
            <person name="Papon N."/>
            <person name="Bouchara J.P."/>
        </authorList>
    </citation>
    <scope>NUCLEOTIDE SEQUENCE [LARGE SCALE GENOMIC DNA]</scope>
    <source>
        <strain evidence="9 10">IHEM 14462</strain>
    </source>
</reference>
<dbReference type="OrthoDB" id="5415592at2759"/>
<evidence type="ECO:0000256" key="6">
    <source>
        <dbReference type="ARBA" id="ARBA00038219"/>
    </source>
</evidence>
<dbReference type="OMA" id="WYECESG"/>
<dbReference type="GO" id="GO:0005199">
    <property type="term" value="F:structural constituent of cell wall"/>
    <property type="evidence" value="ECO:0007669"/>
    <property type="project" value="InterPro"/>
</dbReference>
<keyword evidence="4 7" id="KW-0732">Signal</keyword>
<comment type="subcellular location">
    <subcellularLocation>
        <location evidence="1">Secreted</location>
        <location evidence="1">Cell wall</location>
    </subcellularLocation>
</comment>
<keyword evidence="10" id="KW-1185">Reference proteome</keyword>
<dbReference type="InterPro" id="IPR000420">
    <property type="entry name" value="Yeast_PIR_rpt"/>
</dbReference>
<evidence type="ECO:0000313" key="9">
    <source>
        <dbReference type="EMBL" id="KEZ40056.1"/>
    </source>
</evidence>
<dbReference type="PANTHER" id="PTHR47254:SF1">
    <property type="entry name" value="CELL WALL MANNOPROTEIN CIS3-RELATED"/>
    <property type="match status" value="1"/>
</dbReference>
<dbReference type="VEuPathDB" id="FungiDB:SAPIO_CDS9060"/>
<keyword evidence="5" id="KW-0677">Repeat</keyword>
<evidence type="ECO:0000256" key="2">
    <source>
        <dbReference type="ARBA" id="ARBA00022512"/>
    </source>
</evidence>
<dbReference type="PANTHER" id="PTHR47254">
    <property type="entry name" value="CELL WALL MANNOPROTEIN CIS3-RELATED"/>
    <property type="match status" value="1"/>
</dbReference>
<comment type="caution">
    <text evidence="9">The sequence shown here is derived from an EMBL/GenBank/DDBJ whole genome shotgun (WGS) entry which is preliminary data.</text>
</comment>
<protein>
    <recommendedName>
        <fullName evidence="8">Cell wall mannoprotein PIR1-like C-terminal domain-containing protein</fullName>
    </recommendedName>
</protein>
<dbReference type="GO" id="GO:0031505">
    <property type="term" value="P:fungal-type cell wall organization"/>
    <property type="evidence" value="ECO:0007669"/>
    <property type="project" value="UniProtKB-ARBA"/>
</dbReference>
<dbReference type="PROSITE" id="PS50256">
    <property type="entry name" value="PIR_REPEAT_2"/>
    <property type="match status" value="1"/>
</dbReference>